<dbReference type="GO" id="GO:0098609">
    <property type="term" value="P:cell-cell adhesion"/>
    <property type="evidence" value="ECO:0007669"/>
    <property type="project" value="TreeGrafter"/>
</dbReference>
<feature type="domain" description="Fibronectin type-III" evidence="10">
    <location>
        <begin position="348"/>
        <end position="439"/>
    </location>
</feature>
<dbReference type="FunFam" id="2.60.40.10:FF:000930">
    <property type="entry name" value="immunoglobulin superfamily DCC subclass member 3"/>
    <property type="match status" value="1"/>
</dbReference>
<dbReference type="InterPro" id="IPR013783">
    <property type="entry name" value="Ig-like_fold"/>
</dbReference>
<dbReference type="PROSITE" id="PS50853">
    <property type="entry name" value="FN3"/>
    <property type="match status" value="2"/>
</dbReference>
<evidence type="ECO:0000256" key="5">
    <source>
        <dbReference type="ARBA" id="ARBA00023136"/>
    </source>
</evidence>
<dbReference type="FunFam" id="2.60.40.10:FF:000577">
    <property type="entry name" value="immunoglobulin superfamily DCC subclass member 3"/>
    <property type="match status" value="1"/>
</dbReference>
<evidence type="ECO:0000256" key="6">
    <source>
        <dbReference type="ARBA" id="ARBA00023157"/>
    </source>
</evidence>
<feature type="domain" description="Ig-like" evidence="9">
    <location>
        <begin position="129"/>
        <end position="241"/>
    </location>
</feature>
<protein>
    <recommendedName>
        <fullName evidence="13">Immunoglobulin superfamily DCC subclass member 3</fullName>
    </recommendedName>
</protein>
<comment type="subcellular location">
    <subcellularLocation>
        <location evidence="1">Membrane</location>
        <topology evidence="1">Single-pass membrane protein</topology>
    </subcellularLocation>
</comment>
<evidence type="ECO:0000259" key="9">
    <source>
        <dbReference type="PROSITE" id="PS50835"/>
    </source>
</evidence>
<keyword evidence="7" id="KW-0393">Immunoglobulin domain</keyword>
<comment type="caution">
    <text evidence="11">The sequence shown here is derived from an EMBL/GenBank/DDBJ whole genome shotgun (WGS) entry which is preliminary data.</text>
</comment>
<dbReference type="InterPro" id="IPR036179">
    <property type="entry name" value="Ig-like_dom_sf"/>
</dbReference>
<dbReference type="CDD" id="cd00063">
    <property type="entry name" value="FN3"/>
    <property type="match status" value="1"/>
</dbReference>
<dbReference type="Proteomes" id="UP001159641">
    <property type="component" value="Unassembled WGS sequence"/>
</dbReference>
<dbReference type="EMBL" id="JAIQCJ010001357">
    <property type="protein sequence ID" value="KAJ8790372.1"/>
    <property type="molecule type" value="Genomic_DNA"/>
</dbReference>
<dbReference type="PANTHER" id="PTHR44170">
    <property type="entry name" value="PROTEIN SIDEKICK"/>
    <property type="match status" value="1"/>
</dbReference>
<sequence>MSDFHVHPQATVGEEGGVARFQCQIHGLPKPLITWEKNRVPIDTDNERYTLLPKGVLQITGLQAEDSGVFHCVASNVASVRVSHGASLTVSGCVLGVGGCGEEVGRVPDKVKKYGIFLPGSGSGAYKEPTILVGPENLTLTVHQTAVLECVATGNPRPIVSWSRLDGRPIGVEGIQVLGTGNLIISDVTVQHSGVYVCAANRPGTRVRRTAQGRLVVQDEAIYQCMAENSAGSSQASARLTVLWAEGLPGPPVNVQAVSVSSTEVRVSWTEPLVNTKEIIGYVLHIRKAADPPELEYQEAVSKSTFQHLVSDLEPSTAYSFYIKAYTPRGASSASAPTLASTLGEAPAPPPLSVRVLGSSTLQLLWEPWPRLAQHEGGFKLFYRPASKASFTGPILLPGTVSSYNLSQLGEADTAGAWGAGQGCGAWCQEVVHRGLLQFSPGTAAWWGRGQSLSILAFPPDPTAVYEVKLLAYNQHGDGNATVRFVSLRGASERTALSPPCDCRKEEATNQTSTTGIVIGIHIGVTCIIFCVLFLLFGQRGRVLLCKDVENQLSPPQGPRSQRDPGVLVLNGAGRGERGQLGRDGKRVDMKELEQLFPRAGAVGQPDPRPTQDPEAPALCEETQFSTLPLQGFGLLEEMTSEAKAPCVGPLAALPPQDIGPGLLSEGPAALPAHSGQ</sequence>
<keyword evidence="2 8" id="KW-0812">Transmembrane</keyword>
<evidence type="ECO:0000256" key="1">
    <source>
        <dbReference type="ARBA" id="ARBA00004167"/>
    </source>
</evidence>
<accession>A0AB34HGW4</accession>
<dbReference type="PROSITE" id="PS50835">
    <property type="entry name" value="IG_LIKE"/>
    <property type="match status" value="2"/>
</dbReference>
<feature type="transmembrane region" description="Helical" evidence="8">
    <location>
        <begin position="517"/>
        <end position="537"/>
    </location>
</feature>
<feature type="domain" description="Fibronectin type-III" evidence="10">
    <location>
        <begin position="251"/>
        <end position="345"/>
    </location>
</feature>
<dbReference type="SUPFAM" id="SSF48726">
    <property type="entry name" value="Immunoglobulin"/>
    <property type="match status" value="3"/>
</dbReference>
<dbReference type="Gene3D" id="2.60.40.10">
    <property type="entry name" value="Immunoglobulins"/>
    <property type="match status" value="4"/>
</dbReference>
<evidence type="ECO:0000313" key="12">
    <source>
        <dbReference type="Proteomes" id="UP001159641"/>
    </source>
</evidence>
<evidence type="ECO:0000256" key="4">
    <source>
        <dbReference type="ARBA" id="ARBA00022989"/>
    </source>
</evidence>
<keyword evidence="4 8" id="KW-1133">Transmembrane helix</keyword>
<dbReference type="SUPFAM" id="SSF49265">
    <property type="entry name" value="Fibronectin type III"/>
    <property type="match status" value="1"/>
</dbReference>
<evidence type="ECO:0000259" key="10">
    <source>
        <dbReference type="PROSITE" id="PS50853"/>
    </source>
</evidence>
<dbReference type="SMART" id="SM00060">
    <property type="entry name" value="FN3"/>
    <property type="match status" value="2"/>
</dbReference>
<dbReference type="SMART" id="SM00408">
    <property type="entry name" value="IGc2"/>
    <property type="match status" value="2"/>
</dbReference>
<reference evidence="11 12" key="1">
    <citation type="submission" date="2022-11" db="EMBL/GenBank/DDBJ databases">
        <title>Whole genome sequence of Eschrichtius robustus ER-17-0199.</title>
        <authorList>
            <person name="Bruniche-Olsen A."/>
            <person name="Black A.N."/>
            <person name="Fields C.J."/>
            <person name="Walden K."/>
            <person name="Dewoody J.A."/>
        </authorList>
    </citation>
    <scope>NUCLEOTIDE SEQUENCE [LARGE SCALE GENOMIC DNA]</scope>
    <source>
        <strain evidence="11">ER-17-0199</strain>
        <tissue evidence="11">Blubber</tissue>
    </source>
</reference>
<evidence type="ECO:0000256" key="8">
    <source>
        <dbReference type="SAM" id="Phobius"/>
    </source>
</evidence>
<dbReference type="AlphaFoldDB" id="A0AB34HGW4"/>
<dbReference type="InterPro" id="IPR007110">
    <property type="entry name" value="Ig-like_dom"/>
</dbReference>
<dbReference type="GO" id="GO:0016020">
    <property type="term" value="C:membrane"/>
    <property type="evidence" value="ECO:0007669"/>
    <property type="project" value="UniProtKB-SubCell"/>
</dbReference>
<evidence type="ECO:0000313" key="11">
    <source>
        <dbReference type="EMBL" id="KAJ8790372.1"/>
    </source>
</evidence>
<dbReference type="FunFam" id="2.60.40.10:FF:001494">
    <property type="entry name" value="Immunoglobulin superfamily DCC subclass member 3"/>
    <property type="match status" value="1"/>
</dbReference>
<evidence type="ECO:0000256" key="2">
    <source>
        <dbReference type="ARBA" id="ARBA00022692"/>
    </source>
</evidence>
<dbReference type="SMART" id="SM00409">
    <property type="entry name" value="IG"/>
    <property type="match status" value="2"/>
</dbReference>
<dbReference type="InterPro" id="IPR003598">
    <property type="entry name" value="Ig_sub2"/>
</dbReference>
<keyword evidence="12" id="KW-1185">Reference proteome</keyword>
<keyword evidence="5 8" id="KW-0472">Membrane</keyword>
<dbReference type="InterPro" id="IPR003599">
    <property type="entry name" value="Ig_sub"/>
</dbReference>
<evidence type="ECO:0008006" key="13">
    <source>
        <dbReference type="Google" id="ProtNLM"/>
    </source>
</evidence>
<dbReference type="PANTHER" id="PTHR44170:SF20">
    <property type="entry name" value="IMMUNOGLOBULIN SUPERFAMILY DCC SUBCLASS MEMBER 3"/>
    <property type="match status" value="1"/>
</dbReference>
<evidence type="ECO:0000256" key="3">
    <source>
        <dbReference type="ARBA" id="ARBA00022737"/>
    </source>
</evidence>
<proteinExistence type="predicted"/>
<gene>
    <name evidence="11" type="ORF">J1605_021449</name>
</gene>
<dbReference type="Pfam" id="PF00041">
    <property type="entry name" value="fn3"/>
    <property type="match status" value="1"/>
</dbReference>
<keyword evidence="6" id="KW-1015">Disulfide bond</keyword>
<dbReference type="InterPro" id="IPR036116">
    <property type="entry name" value="FN3_sf"/>
</dbReference>
<feature type="domain" description="Ig-like" evidence="9">
    <location>
        <begin position="2"/>
        <end position="89"/>
    </location>
</feature>
<keyword evidence="3" id="KW-0677">Repeat</keyword>
<evidence type="ECO:0000256" key="7">
    <source>
        <dbReference type="ARBA" id="ARBA00023319"/>
    </source>
</evidence>
<dbReference type="Pfam" id="PF13927">
    <property type="entry name" value="Ig_3"/>
    <property type="match status" value="2"/>
</dbReference>
<organism evidence="11 12">
    <name type="scientific">Eschrichtius robustus</name>
    <name type="common">California gray whale</name>
    <name type="synonym">Eschrichtius gibbosus</name>
    <dbReference type="NCBI Taxonomy" id="9764"/>
    <lineage>
        <taxon>Eukaryota</taxon>
        <taxon>Metazoa</taxon>
        <taxon>Chordata</taxon>
        <taxon>Craniata</taxon>
        <taxon>Vertebrata</taxon>
        <taxon>Euteleostomi</taxon>
        <taxon>Mammalia</taxon>
        <taxon>Eutheria</taxon>
        <taxon>Laurasiatheria</taxon>
        <taxon>Artiodactyla</taxon>
        <taxon>Whippomorpha</taxon>
        <taxon>Cetacea</taxon>
        <taxon>Mysticeti</taxon>
        <taxon>Eschrichtiidae</taxon>
        <taxon>Eschrichtius</taxon>
    </lineage>
</organism>
<dbReference type="InterPro" id="IPR003961">
    <property type="entry name" value="FN3_dom"/>
</dbReference>
<name>A0AB34HGW4_ESCRO</name>